<evidence type="ECO:0000313" key="2">
    <source>
        <dbReference type="Proteomes" id="UP000624244"/>
    </source>
</evidence>
<dbReference type="AlphaFoldDB" id="A0A8H5ZAK1"/>
<comment type="caution">
    <text evidence="1">The sequence shown here is derived from an EMBL/GenBank/DDBJ whole genome shotgun (WGS) entry which is preliminary data.</text>
</comment>
<name>A0A8H5ZAK1_COCSA</name>
<reference evidence="1" key="1">
    <citation type="submission" date="2019-11" db="EMBL/GenBank/DDBJ databases">
        <title>Bipolaris sorokiniana Genome sequencing.</title>
        <authorList>
            <person name="Wang H."/>
        </authorList>
    </citation>
    <scope>NUCLEOTIDE SEQUENCE</scope>
</reference>
<dbReference type="Proteomes" id="UP000624244">
    <property type="component" value="Unassembled WGS sequence"/>
</dbReference>
<gene>
    <name evidence="1" type="ORF">GGP41_001447</name>
</gene>
<sequence length="72" mass="8578">MKDREPFSEFKARFISLAIKGHISELEWPFYLYLALRVPNIAVKRFFNSSFDEMCKHLTAFELERRLAPIIV</sequence>
<protein>
    <submittedName>
        <fullName evidence="1">Uncharacterized protein</fullName>
    </submittedName>
</protein>
<accession>A0A8H5ZAK1</accession>
<proteinExistence type="predicted"/>
<dbReference type="EMBL" id="WNKQ01000023">
    <property type="protein sequence ID" value="KAF5844453.1"/>
    <property type="molecule type" value="Genomic_DNA"/>
</dbReference>
<evidence type="ECO:0000313" key="1">
    <source>
        <dbReference type="EMBL" id="KAF5844453.1"/>
    </source>
</evidence>
<organism evidence="1 2">
    <name type="scientific">Cochliobolus sativus</name>
    <name type="common">Common root rot and spot blotch fungus</name>
    <name type="synonym">Bipolaris sorokiniana</name>
    <dbReference type="NCBI Taxonomy" id="45130"/>
    <lineage>
        <taxon>Eukaryota</taxon>
        <taxon>Fungi</taxon>
        <taxon>Dikarya</taxon>
        <taxon>Ascomycota</taxon>
        <taxon>Pezizomycotina</taxon>
        <taxon>Dothideomycetes</taxon>
        <taxon>Pleosporomycetidae</taxon>
        <taxon>Pleosporales</taxon>
        <taxon>Pleosporineae</taxon>
        <taxon>Pleosporaceae</taxon>
        <taxon>Bipolaris</taxon>
    </lineage>
</organism>